<dbReference type="Proteomes" id="UP001375240">
    <property type="component" value="Unassembled WGS sequence"/>
</dbReference>
<dbReference type="AlphaFoldDB" id="A0AAV9TZA1"/>
<dbReference type="CDD" id="cd09917">
    <property type="entry name" value="F-box_SF"/>
    <property type="match status" value="1"/>
</dbReference>
<reference evidence="2 3" key="1">
    <citation type="submission" date="2019-10" db="EMBL/GenBank/DDBJ databases">
        <authorList>
            <person name="Palmer J.M."/>
        </authorList>
    </citation>
    <scope>NUCLEOTIDE SEQUENCE [LARGE SCALE GENOMIC DNA]</scope>
    <source>
        <strain evidence="2 3">TWF696</strain>
    </source>
</reference>
<accession>A0AAV9TZA1</accession>
<organism evidence="2 3">
    <name type="scientific">Orbilia brochopaga</name>
    <dbReference type="NCBI Taxonomy" id="3140254"/>
    <lineage>
        <taxon>Eukaryota</taxon>
        <taxon>Fungi</taxon>
        <taxon>Dikarya</taxon>
        <taxon>Ascomycota</taxon>
        <taxon>Pezizomycotina</taxon>
        <taxon>Orbiliomycetes</taxon>
        <taxon>Orbiliales</taxon>
        <taxon>Orbiliaceae</taxon>
        <taxon>Orbilia</taxon>
    </lineage>
</organism>
<dbReference type="EMBL" id="JAVHNQ010000015">
    <property type="protein sequence ID" value="KAK6332307.1"/>
    <property type="molecule type" value="Genomic_DNA"/>
</dbReference>
<feature type="region of interest" description="Disordered" evidence="1">
    <location>
        <begin position="451"/>
        <end position="615"/>
    </location>
</feature>
<comment type="caution">
    <text evidence="2">The sequence shown here is derived from an EMBL/GenBank/DDBJ whole genome shotgun (WGS) entry which is preliminary data.</text>
</comment>
<evidence type="ECO:0000313" key="2">
    <source>
        <dbReference type="EMBL" id="KAK6332307.1"/>
    </source>
</evidence>
<name>A0AAV9TZA1_9PEZI</name>
<gene>
    <name evidence="2" type="ORF">TWF696_003027</name>
</gene>
<dbReference type="InterPro" id="IPR036047">
    <property type="entry name" value="F-box-like_dom_sf"/>
</dbReference>
<dbReference type="Gene3D" id="3.80.10.10">
    <property type="entry name" value="Ribonuclease Inhibitor"/>
    <property type="match status" value="1"/>
</dbReference>
<evidence type="ECO:0000256" key="1">
    <source>
        <dbReference type="SAM" id="MobiDB-lite"/>
    </source>
</evidence>
<dbReference type="SUPFAM" id="SSF81383">
    <property type="entry name" value="F-box domain"/>
    <property type="match status" value="1"/>
</dbReference>
<dbReference type="InterPro" id="IPR032675">
    <property type="entry name" value="LRR_dom_sf"/>
</dbReference>
<dbReference type="SUPFAM" id="SSF52047">
    <property type="entry name" value="RNI-like"/>
    <property type="match status" value="1"/>
</dbReference>
<feature type="compositionally biased region" description="Acidic residues" evidence="1">
    <location>
        <begin position="537"/>
        <end position="551"/>
    </location>
</feature>
<evidence type="ECO:0000313" key="3">
    <source>
        <dbReference type="Proteomes" id="UP001375240"/>
    </source>
</evidence>
<proteinExistence type="predicted"/>
<protein>
    <recommendedName>
        <fullName evidence="4">F-box domain-containing protein</fullName>
    </recommendedName>
</protein>
<evidence type="ECO:0008006" key="4">
    <source>
        <dbReference type="Google" id="ProtNLM"/>
    </source>
</evidence>
<feature type="compositionally biased region" description="Basic and acidic residues" evidence="1">
    <location>
        <begin position="552"/>
        <end position="581"/>
    </location>
</feature>
<keyword evidence="3" id="KW-1185">Reference proteome</keyword>
<sequence length="615" mass="70352">MASTTDKRLELAQRYATSPCQRCRLLALPTELFLLVLSFIDDLKSISHCSRTCYYLAFELRFRGVQFDTIGPGAFQPGGWLHHLRDCIRSVSLKSELTTNLLPFVVAAFSLFPNITKLDLGYAIPPALQNNAYVGIMKKISSYPRYNNITDFTIRVETLKRDSDDSQSSCSDEEPETSYDEIFLTLVKEKQELIGKEHIPDADIGRVALAEIKYPPSLKKLSLDVATIRRDVIWGGITSNSWFYYYPVAPSNLKELYLRIDTLSSSYPELVQTDPNYSETFRFPNVTNLFLHLSTRLIRAGLEEIAPLFPNLESLRLKCDQDNDDMDLDLIEELPNLKLLHVDFPRSYYGNMDPEELEWRILERLFQGWKKLETIQVSGTRLNDSVTEEVQITATVSRDPSEGLSLDWTGDVDKYEDWPRRSPLDPFEDEFIVDDDDEYYIGMGGRKAVYDTETEDEASPSVDWFTRPSNNILSRGPDGVEHEDYVATPQVQANYQDGNVDVEEEGYGTRYGNEDDDEGGESYPLIYEPDIDHTDSSDSEEDDRSENEAENEEIHDFSEGPAREDWYDPGDRGDMGNRDDYALAFPLEEQTDTQNTYESEYPGYRASQLEWPGGL</sequence>